<evidence type="ECO:0000256" key="1">
    <source>
        <dbReference type="ARBA" id="ARBA00023015"/>
    </source>
</evidence>
<evidence type="ECO:0000259" key="4">
    <source>
        <dbReference type="PROSITE" id="PS50043"/>
    </source>
</evidence>
<dbReference type="RefSeq" id="WP_377858286.1">
    <property type="nucleotide sequence ID" value="NZ_JBHLZU010000023.1"/>
</dbReference>
<name>A0ABV6A3F0_9PSEU</name>
<reference evidence="5 6" key="1">
    <citation type="submission" date="2024-09" db="EMBL/GenBank/DDBJ databases">
        <authorList>
            <person name="Sun Q."/>
            <person name="Mori K."/>
        </authorList>
    </citation>
    <scope>NUCLEOTIDE SEQUENCE [LARGE SCALE GENOMIC DNA]</scope>
    <source>
        <strain evidence="5 6">TBRC 7907</strain>
    </source>
</reference>
<evidence type="ECO:0000313" key="6">
    <source>
        <dbReference type="Proteomes" id="UP001589693"/>
    </source>
</evidence>
<dbReference type="SMART" id="SM00421">
    <property type="entry name" value="HTH_LUXR"/>
    <property type="match status" value="1"/>
</dbReference>
<dbReference type="PRINTS" id="PR00038">
    <property type="entry name" value="HTHLUXR"/>
</dbReference>
<dbReference type="Gene3D" id="3.30.450.40">
    <property type="match status" value="1"/>
</dbReference>
<dbReference type="EMBL" id="JBHLZU010000023">
    <property type="protein sequence ID" value="MFB9907685.1"/>
    <property type="molecule type" value="Genomic_DNA"/>
</dbReference>
<keyword evidence="1" id="KW-0805">Transcription regulation</keyword>
<protein>
    <submittedName>
        <fullName evidence="5">LuxR C-terminal-related transcriptional regulator</fullName>
    </submittedName>
</protein>
<accession>A0ABV6A3F0</accession>
<dbReference type="InterPro" id="IPR036388">
    <property type="entry name" value="WH-like_DNA-bd_sf"/>
</dbReference>
<evidence type="ECO:0000256" key="3">
    <source>
        <dbReference type="ARBA" id="ARBA00023163"/>
    </source>
</evidence>
<dbReference type="Pfam" id="PF00196">
    <property type="entry name" value="GerE"/>
    <property type="match status" value="1"/>
</dbReference>
<comment type="caution">
    <text evidence="5">The sequence shown here is derived from an EMBL/GenBank/DDBJ whole genome shotgun (WGS) entry which is preliminary data.</text>
</comment>
<dbReference type="PROSITE" id="PS50043">
    <property type="entry name" value="HTH_LUXR_2"/>
    <property type="match status" value="1"/>
</dbReference>
<keyword evidence="2" id="KW-0238">DNA-binding</keyword>
<evidence type="ECO:0000256" key="2">
    <source>
        <dbReference type="ARBA" id="ARBA00023125"/>
    </source>
</evidence>
<dbReference type="InterPro" id="IPR016032">
    <property type="entry name" value="Sig_transdc_resp-reg_C-effctor"/>
</dbReference>
<evidence type="ECO:0000313" key="5">
    <source>
        <dbReference type="EMBL" id="MFB9907685.1"/>
    </source>
</evidence>
<dbReference type="SUPFAM" id="SSF46894">
    <property type="entry name" value="C-terminal effector domain of the bipartite response regulators"/>
    <property type="match status" value="1"/>
</dbReference>
<gene>
    <name evidence="5" type="ORF">ACFFQA_27440</name>
</gene>
<dbReference type="Proteomes" id="UP001589693">
    <property type="component" value="Unassembled WGS sequence"/>
</dbReference>
<keyword evidence="6" id="KW-1185">Reference proteome</keyword>
<sequence>MSQLPLRVSAGTAAVLHEAHHTVTARFAYDRYGLYEYVRVVASRIARVDSFHVGLLHGANRIRYVYGHEDPVSRAYSPQGQTAWVLRHKQTYRVAYDNGAALRADSDAADVVTVPLFRRDRTGGRRIFGMLSMYCSVPDAFDDNAVHAFEWLAGLVGRVLARHQEDLEALRLLPGAGLGVLPSRNCDPVVEYLASRVAALRRTAEDVLVGGEMTLAAAHLRQVVTSCEEIQSELVGMSMRSEPIPTDGPEQRFLALTPAEQRIALLVADGFTNQRLAQELGISANTVKTHLKNILRKYAMDRAQVAEDIQRHVVR</sequence>
<feature type="domain" description="HTH luxR-type" evidence="4">
    <location>
        <begin position="249"/>
        <end position="313"/>
    </location>
</feature>
<dbReference type="CDD" id="cd06170">
    <property type="entry name" value="LuxR_C_like"/>
    <property type="match status" value="1"/>
</dbReference>
<proteinExistence type="predicted"/>
<dbReference type="PANTHER" id="PTHR44688:SF16">
    <property type="entry name" value="DNA-BINDING TRANSCRIPTIONAL ACTIVATOR DEVR_DOSR"/>
    <property type="match status" value="1"/>
</dbReference>
<dbReference type="InterPro" id="IPR000792">
    <property type="entry name" value="Tscrpt_reg_LuxR_C"/>
</dbReference>
<dbReference type="PANTHER" id="PTHR44688">
    <property type="entry name" value="DNA-BINDING TRANSCRIPTIONAL ACTIVATOR DEVR_DOSR"/>
    <property type="match status" value="1"/>
</dbReference>
<dbReference type="InterPro" id="IPR029016">
    <property type="entry name" value="GAF-like_dom_sf"/>
</dbReference>
<dbReference type="SUPFAM" id="SSF55781">
    <property type="entry name" value="GAF domain-like"/>
    <property type="match status" value="1"/>
</dbReference>
<dbReference type="Gene3D" id="1.10.10.10">
    <property type="entry name" value="Winged helix-like DNA-binding domain superfamily/Winged helix DNA-binding domain"/>
    <property type="match status" value="1"/>
</dbReference>
<organism evidence="5 6">
    <name type="scientific">Allokutzneria oryzae</name>
    <dbReference type="NCBI Taxonomy" id="1378989"/>
    <lineage>
        <taxon>Bacteria</taxon>
        <taxon>Bacillati</taxon>
        <taxon>Actinomycetota</taxon>
        <taxon>Actinomycetes</taxon>
        <taxon>Pseudonocardiales</taxon>
        <taxon>Pseudonocardiaceae</taxon>
        <taxon>Allokutzneria</taxon>
    </lineage>
</organism>
<keyword evidence="3" id="KW-0804">Transcription</keyword>